<evidence type="ECO:0000313" key="4">
    <source>
        <dbReference type="Proteomes" id="UP000782241"/>
    </source>
</evidence>
<reference evidence="3" key="1">
    <citation type="submission" date="2021-04" db="EMBL/GenBank/DDBJ databases">
        <title>Draft genome of Fusarium avenaceum strain F156N33, isolated from an atmospheric sample in Virginia.</title>
        <authorList>
            <person name="Yang S."/>
            <person name="Vinatzer B.A."/>
            <person name="Coleman J."/>
        </authorList>
    </citation>
    <scope>NUCLEOTIDE SEQUENCE</scope>
    <source>
        <strain evidence="3">F156N33</strain>
    </source>
</reference>
<feature type="region of interest" description="Disordered" evidence="1">
    <location>
        <begin position="1012"/>
        <end position="1039"/>
    </location>
</feature>
<organism evidence="3 4">
    <name type="scientific">Fusarium avenaceum</name>
    <dbReference type="NCBI Taxonomy" id="40199"/>
    <lineage>
        <taxon>Eukaryota</taxon>
        <taxon>Fungi</taxon>
        <taxon>Dikarya</taxon>
        <taxon>Ascomycota</taxon>
        <taxon>Pezizomycotina</taxon>
        <taxon>Sordariomycetes</taxon>
        <taxon>Hypocreomycetidae</taxon>
        <taxon>Hypocreales</taxon>
        <taxon>Nectriaceae</taxon>
        <taxon>Fusarium</taxon>
        <taxon>Fusarium tricinctum species complex</taxon>
    </lineage>
</organism>
<proteinExistence type="predicted"/>
<feature type="compositionally biased region" description="Low complexity" evidence="1">
    <location>
        <begin position="558"/>
        <end position="569"/>
    </location>
</feature>
<comment type="caution">
    <text evidence="3">The sequence shown here is derived from an EMBL/GenBank/DDBJ whole genome shotgun (WGS) entry which is preliminary data.</text>
</comment>
<feature type="compositionally biased region" description="Low complexity" evidence="1">
    <location>
        <begin position="300"/>
        <end position="353"/>
    </location>
</feature>
<feature type="compositionally biased region" description="Basic and acidic residues" evidence="1">
    <location>
        <begin position="166"/>
        <end position="184"/>
    </location>
</feature>
<gene>
    <name evidence="3" type="ORF">KAF25_004142</name>
</gene>
<keyword evidence="4" id="KW-1185">Reference proteome</keyword>
<feature type="region of interest" description="Disordered" evidence="1">
    <location>
        <begin position="278"/>
        <end position="390"/>
    </location>
</feature>
<feature type="compositionally biased region" description="Basic and acidic residues" evidence="1">
    <location>
        <begin position="94"/>
        <end position="155"/>
    </location>
</feature>
<feature type="domain" description="MACPF-like" evidence="2">
    <location>
        <begin position="419"/>
        <end position="625"/>
    </location>
</feature>
<evidence type="ECO:0000259" key="2">
    <source>
        <dbReference type="Pfam" id="PF22693"/>
    </source>
</evidence>
<feature type="compositionally biased region" description="Polar residues" evidence="1">
    <location>
        <begin position="18"/>
        <end position="27"/>
    </location>
</feature>
<feature type="region of interest" description="Disordered" evidence="1">
    <location>
        <begin position="545"/>
        <end position="591"/>
    </location>
</feature>
<sequence>MSLSDEADALAAKVGSSHHGTPSSAVLSNAGAKVNDLENNSGSGEPETEKHLPSSESPKLPESEADGGEPEAKDLEGKNAAPAEKGDEAEDKDDSTSNKDGVKSPEDKKLDVDSKDGEEKPTEANDEGKKDDDSKDEGKEDETKDIKEKDPKSGDDGSMEQANTTDSDKSDDKGQKKDDNDKNVDIPPPPSPKSLGVDDYLTSPPDKAGTFQEKDRPWESDGYAATNGLDSFAQTHGASQLGEAEWLEVLENCNAMYGWCIDGPMKRIVRAPKPAFQLKSVQPPDKPLNGPTAVSSVDHGNNSDASGRSAGGSSTASSSPGTLTPTSSTSASPTKPPTANSTSPASTNNPVSSAKEKTGASRVTTQKEATTKPVATSYSSTSGTAKASLQGLKPKRVLPDFSINDNSRIDIVISSHEFQTSMATNDFSASSTSASLGGSYGPVAASVSYSTDSMHSSSTSNTSDTYHKTMIAKYSFPRVDLNFDSCLEPTEGLKQAIAKVEATKNIKDLRQLRRDYGYLFCKSITIGGRLMTQALMDQSLTTSEQEQKQSLKTSVGLSVSSPEASASVSHTQESGSDNSKSQAQDNKSESHTFEAMGGDSLLATNPTSWIPTVGSYKNWRIINRDGLILMADMISGLSGFEHTRSWFEQAVPSLSKYIEFSDKLVKKIRFRLMSPNHDLCLSYKRGSDDPDFATPPNYYFGHIPLSTVMPLAMELEHPDITWGRIQMPNGKPQFLFHPGSYRAPAIYGYASNKVGDNLYGTEYDSEYKSTVWSITSPYDEALCNESRVIIQTVSAGDNSPAKITGDSGNNAPSISSSAPVTSSLVVFRNQQGVFVPAMSDSKDVHVWRVLKTGAALGDKVNIAEGDQIQLAWCFQDQYCGYRDFTEDAFGRRRNTAPPESQSSTLYMRLPWPRFEPVESLPDQDKPLPNALIMSEASTPQDNPSNFLHESITVIKDQKHTAKDILVEDCIFRVDVVKNHGRGDVDDYLLRGVSQKAIFPDKRDREALEKQLEEEEKERREREEAERRAEQAEERERKSTGEVLVSSLMYGGYYFKTNLIK</sequence>
<protein>
    <recommendedName>
        <fullName evidence="2">MACPF-like domain-containing protein</fullName>
    </recommendedName>
</protein>
<dbReference type="Proteomes" id="UP000782241">
    <property type="component" value="Unassembled WGS sequence"/>
</dbReference>
<feature type="region of interest" description="Disordered" evidence="1">
    <location>
        <begin position="1"/>
        <end position="225"/>
    </location>
</feature>
<dbReference type="InterPro" id="IPR054586">
    <property type="entry name" value="MACPF_1_fungal"/>
</dbReference>
<evidence type="ECO:0000313" key="3">
    <source>
        <dbReference type="EMBL" id="KAG5661903.1"/>
    </source>
</evidence>
<name>A0A9P7KTH0_9HYPO</name>
<feature type="compositionally biased region" description="Polar residues" evidence="1">
    <location>
        <begin position="570"/>
        <end position="585"/>
    </location>
</feature>
<dbReference type="Pfam" id="PF22693">
    <property type="entry name" value="MACPF_1"/>
    <property type="match status" value="1"/>
</dbReference>
<feature type="compositionally biased region" description="Polar residues" evidence="1">
    <location>
        <begin position="545"/>
        <end position="557"/>
    </location>
</feature>
<feature type="compositionally biased region" description="Polar residues" evidence="1">
    <location>
        <begin position="361"/>
        <end position="387"/>
    </location>
</feature>
<dbReference type="AlphaFoldDB" id="A0A9P7KTH0"/>
<accession>A0A9P7KTH0</accession>
<evidence type="ECO:0000256" key="1">
    <source>
        <dbReference type="SAM" id="MobiDB-lite"/>
    </source>
</evidence>
<dbReference type="EMBL" id="JAGPUO010000006">
    <property type="protein sequence ID" value="KAG5661903.1"/>
    <property type="molecule type" value="Genomic_DNA"/>
</dbReference>